<dbReference type="Pfam" id="PF02338">
    <property type="entry name" value="OTU"/>
    <property type="match status" value="1"/>
</dbReference>
<accession>A0ABP0H391</accession>
<evidence type="ECO:0000256" key="7">
    <source>
        <dbReference type="ARBA" id="ARBA00022807"/>
    </source>
</evidence>
<evidence type="ECO:0000256" key="2">
    <source>
        <dbReference type="ARBA" id="ARBA00022670"/>
    </source>
</evidence>
<dbReference type="PANTHER" id="PTHR13312">
    <property type="entry name" value="HIV-INDUCED PROTEIN-7-LIKE PROTEASE"/>
    <property type="match status" value="1"/>
</dbReference>
<keyword evidence="9" id="KW-0963">Cytoplasm</keyword>
<keyword evidence="12" id="KW-1185">Reference proteome</keyword>
<dbReference type="CDD" id="cd22745">
    <property type="entry name" value="OTU_OTU1"/>
    <property type="match status" value="1"/>
</dbReference>
<dbReference type="InterPro" id="IPR038765">
    <property type="entry name" value="Papain-like_cys_pep_sf"/>
</dbReference>
<keyword evidence="4" id="KW-0863">Zinc-finger</keyword>
<comment type="subcellular location">
    <subcellularLocation>
        <location evidence="9">Cytoplasm</location>
    </subcellularLocation>
</comment>
<dbReference type="InterPro" id="IPR003323">
    <property type="entry name" value="OTU_dom"/>
</dbReference>
<dbReference type="InterPro" id="IPR048857">
    <property type="entry name" value="OTU1_Ubl"/>
</dbReference>
<keyword evidence="5 9" id="KW-0833">Ubl conjugation pathway</keyword>
<feature type="domain" description="OTU" evidence="10">
    <location>
        <begin position="88"/>
        <end position="215"/>
    </location>
</feature>
<dbReference type="Pfam" id="PF24560">
    <property type="entry name" value="zf-C2H2_OTU1_C"/>
    <property type="match status" value="1"/>
</dbReference>
<dbReference type="EMBL" id="CAWYQH010000174">
    <property type="protein sequence ID" value="CAK8698327.1"/>
    <property type="molecule type" value="Genomic_DNA"/>
</dbReference>
<keyword evidence="6 9" id="KW-0378">Hydrolase</keyword>
<organism evidence="11 12">
    <name type="scientific">Clavelina lepadiformis</name>
    <name type="common">Light-bulb sea squirt</name>
    <name type="synonym">Ascidia lepadiformis</name>
    <dbReference type="NCBI Taxonomy" id="159417"/>
    <lineage>
        <taxon>Eukaryota</taxon>
        <taxon>Metazoa</taxon>
        <taxon>Chordata</taxon>
        <taxon>Tunicata</taxon>
        <taxon>Ascidiacea</taxon>
        <taxon>Aplousobranchia</taxon>
        <taxon>Clavelinidae</taxon>
        <taxon>Clavelina</taxon>
    </lineage>
</organism>
<keyword evidence="7 9" id="KW-0788">Thiol protease</keyword>
<evidence type="ECO:0000256" key="6">
    <source>
        <dbReference type="ARBA" id="ARBA00022801"/>
    </source>
</evidence>
<evidence type="ECO:0000256" key="8">
    <source>
        <dbReference type="ARBA" id="ARBA00022833"/>
    </source>
</evidence>
<dbReference type="Gene3D" id="3.90.70.80">
    <property type="match status" value="1"/>
</dbReference>
<dbReference type="Proteomes" id="UP001642483">
    <property type="component" value="Unassembled WGS sequence"/>
</dbReference>
<dbReference type="SUPFAM" id="SSF54001">
    <property type="entry name" value="Cysteine proteinases"/>
    <property type="match status" value="1"/>
</dbReference>
<proteinExistence type="predicted"/>
<dbReference type="CDD" id="cd17059">
    <property type="entry name" value="Ubl_OTU1"/>
    <property type="match status" value="1"/>
</dbReference>
<name>A0ABP0H391_CLALP</name>
<evidence type="ECO:0000256" key="9">
    <source>
        <dbReference type="RuleBase" id="RU367104"/>
    </source>
</evidence>
<evidence type="ECO:0000256" key="1">
    <source>
        <dbReference type="ARBA" id="ARBA00000707"/>
    </source>
</evidence>
<dbReference type="PANTHER" id="PTHR13312:SF0">
    <property type="entry name" value="UBIQUITIN THIOESTERASE OTU1"/>
    <property type="match status" value="1"/>
</dbReference>
<dbReference type="PROSITE" id="PS50802">
    <property type="entry name" value="OTU"/>
    <property type="match status" value="1"/>
</dbReference>
<dbReference type="SUPFAM" id="SSF54236">
    <property type="entry name" value="Ubiquitin-like"/>
    <property type="match status" value="1"/>
</dbReference>
<evidence type="ECO:0000313" key="12">
    <source>
        <dbReference type="Proteomes" id="UP001642483"/>
    </source>
</evidence>
<comment type="function">
    <text evidence="9">Hydrolase that can remove conjugated ubiquitin from proteins and may therefore play an important regulatory role at the level of protein turnover by preventing degradation.</text>
</comment>
<dbReference type="Pfam" id="PF21403">
    <property type="entry name" value="OTU1_UBXL"/>
    <property type="match status" value="1"/>
</dbReference>
<keyword evidence="2" id="KW-0645">Protease</keyword>
<keyword evidence="8" id="KW-0862">Zinc</keyword>
<evidence type="ECO:0000256" key="4">
    <source>
        <dbReference type="ARBA" id="ARBA00022771"/>
    </source>
</evidence>
<dbReference type="Gene3D" id="3.10.20.90">
    <property type="entry name" value="Phosphatidylinositol 3-kinase Catalytic Subunit, Chain A, domain 1"/>
    <property type="match status" value="1"/>
</dbReference>
<protein>
    <recommendedName>
        <fullName evidence="9">Ubiquitin thioesterase OTU</fullName>
        <ecNumber evidence="9">3.4.19.12</ecNumber>
    </recommendedName>
</protein>
<comment type="catalytic activity">
    <reaction evidence="1 9">
        <text>Thiol-dependent hydrolysis of ester, thioester, amide, peptide and isopeptide bonds formed by the C-terminal Gly of ubiquitin (a 76-residue protein attached to proteins as an intracellular targeting signal).</text>
        <dbReference type="EC" id="3.4.19.12"/>
    </reaction>
</comment>
<keyword evidence="3" id="KW-0479">Metal-binding</keyword>
<evidence type="ECO:0000313" key="11">
    <source>
        <dbReference type="EMBL" id="CAK8698327.1"/>
    </source>
</evidence>
<sequence>MCYYNSRGRLTTKLYGNSTLHDLKKAIKAVSGIAEDFQKILSGYPPKPIDLSNTSATLDNLRVKSGDTFTIVNVEHKMSKPPVLEPSMIRKEVPADNSCLFYSVYFALNGYLSERDYSRAKKFRGDIANVVQSNPSKYTEAFLGKAPSEYSIWIQCDTSWGGGIELSILSEIYQIEIAAVDIQTLRVDNYGQDCDYKTRVFLLYDGIHYDPMFLDSGDKNLPIQTIFSVSDDLALAKALKIAEIAHSARQYTNVGNFKLQCLTCNTRLTGQKSAQQHAKETGHGNFGEIC</sequence>
<dbReference type="EC" id="3.4.19.12" evidence="9"/>
<comment type="caution">
    <text evidence="11">The sequence shown here is derived from an EMBL/GenBank/DDBJ whole genome shotgun (WGS) entry which is preliminary data.</text>
</comment>
<reference evidence="11 12" key="1">
    <citation type="submission" date="2024-02" db="EMBL/GenBank/DDBJ databases">
        <authorList>
            <person name="Daric V."/>
            <person name="Darras S."/>
        </authorList>
    </citation>
    <scope>NUCLEOTIDE SEQUENCE [LARGE SCALE GENOMIC DNA]</scope>
</reference>
<evidence type="ECO:0000256" key="5">
    <source>
        <dbReference type="ARBA" id="ARBA00022786"/>
    </source>
</evidence>
<gene>
    <name evidence="11" type="ORF">CVLEPA_LOCUS31769</name>
</gene>
<dbReference type="InterPro" id="IPR057766">
    <property type="entry name" value="Znf-C2H2_OTU1-like_C"/>
</dbReference>
<evidence type="ECO:0000256" key="3">
    <source>
        <dbReference type="ARBA" id="ARBA00022723"/>
    </source>
</evidence>
<evidence type="ECO:0000259" key="10">
    <source>
        <dbReference type="PROSITE" id="PS50802"/>
    </source>
</evidence>
<dbReference type="InterPro" id="IPR029071">
    <property type="entry name" value="Ubiquitin-like_domsf"/>
</dbReference>